<dbReference type="PROSITE" id="PS50211">
    <property type="entry name" value="DENN"/>
    <property type="match status" value="1"/>
</dbReference>
<evidence type="ECO:0000259" key="2">
    <source>
        <dbReference type="PROSITE" id="PS50211"/>
    </source>
</evidence>
<dbReference type="Gene3D" id="3.30.450.200">
    <property type="match status" value="1"/>
</dbReference>
<dbReference type="STRING" id="8022.A0A060XGK9"/>
<organism evidence="3 4">
    <name type="scientific">Oncorhynchus mykiss</name>
    <name type="common">Rainbow trout</name>
    <name type="synonym">Salmo gairdneri</name>
    <dbReference type="NCBI Taxonomy" id="8022"/>
    <lineage>
        <taxon>Eukaryota</taxon>
        <taxon>Metazoa</taxon>
        <taxon>Chordata</taxon>
        <taxon>Craniata</taxon>
        <taxon>Vertebrata</taxon>
        <taxon>Euteleostomi</taxon>
        <taxon>Actinopterygii</taxon>
        <taxon>Neopterygii</taxon>
        <taxon>Teleostei</taxon>
        <taxon>Protacanthopterygii</taxon>
        <taxon>Salmoniformes</taxon>
        <taxon>Salmonidae</taxon>
        <taxon>Salmoninae</taxon>
        <taxon>Oncorhynchus</taxon>
    </lineage>
</organism>
<gene>
    <name evidence="3" type="ORF">GSONMT00037913001</name>
</gene>
<dbReference type="EMBL" id="FR905346">
    <property type="protein sequence ID" value="CDQ78591.1"/>
    <property type="molecule type" value="Genomic_DNA"/>
</dbReference>
<feature type="domain" description="UDENN" evidence="2">
    <location>
        <begin position="6"/>
        <end position="244"/>
    </location>
</feature>
<sequence>MARLADYFVVVGYDLDKRGGSEGQGHILQRFPEKDWEDNPFPQGIELFCQPNGWQLVPERERPSFFVSVLTDINSERHYCACFTFWEGLDNPQLQKAEASEVDEDEVPGLVQPAQVFAPKSLVLVSRLDHTEVFRNCLGLIYTVHVDSLSVPLETVIGNLLTCVIPVAGGSQINESPVCSLNLSVPQALACDWLLGCFQDQVTSPSGSFLPIRLPHLFCNNLSKKETSLFSGPCLSKTICNKPK</sequence>
<dbReference type="SMART" id="SM00800">
    <property type="entry name" value="uDENN"/>
    <property type="match status" value="1"/>
</dbReference>
<reference evidence="3" key="1">
    <citation type="journal article" date="2014" name="Nat. Commun.">
        <title>The rainbow trout genome provides novel insights into evolution after whole-genome duplication in vertebrates.</title>
        <authorList>
            <person name="Berthelot C."/>
            <person name="Brunet F."/>
            <person name="Chalopin D."/>
            <person name="Juanchich A."/>
            <person name="Bernard M."/>
            <person name="Noel B."/>
            <person name="Bento P."/>
            <person name="Da Silva C."/>
            <person name="Labadie K."/>
            <person name="Alberti A."/>
            <person name="Aury J.M."/>
            <person name="Louis A."/>
            <person name="Dehais P."/>
            <person name="Bardou P."/>
            <person name="Montfort J."/>
            <person name="Klopp C."/>
            <person name="Cabau C."/>
            <person name="Gaspin C."/>
            <person name="Thorgaard G.H."/>
            <person name="Boussaha M."/>
            <person name="Quillet E."/>
            <person name="Guyomard R."/>
            <person name="Galiana D."/>
            <person name="Bobe J."/>
            <person name="Volff J.N."/>
            <person name="Genet C."/>
            <person name="Wincker P."/>
            <person name="Jaillon O."/>
            <person name="Roest Crollius H."/>
            <person name="Guiguen Y."/>
        </authorList>
    </citation>
    <scope>NUCLEOTIDE SEQUENCE [LARGE SCALE GENOMIC DNA]</scope>
</reference>
<name>A0A060XGK9_ONCMY</name>
<dbReference type="PANTHER" id="PTHR12296">
    <property type="entry name" value="DENN DOMAIN-CONTAINING PROTEIN 4"/>
    <property type="match status" value="1"/>
</dbReference>
<dbReference type="GO" id="GO:0031410">
    <property type="term" value="C:cytoplasmic vesicle"/>
    <property type="evidence" value="ECO:0007669"/>
    <property type="project" value="TreeGrafter"/>
</dbReference>
<dbReference type="Proteomes" id="UP000193380">
    <property type="component" value="Unassembled WGS sequence"/>
</dbReference>
<reference evidence="3" key="2">
    <citation type="submission" date="2014-03" db="EMBL/GenBank/DDBJ databases">
        <authorList>
            <person name="Genoscope - CEA"/>
        </authorList>
    </citation>
    <scope>NUCLEOTIDE SEQUENCE</scope>
</reference>
<dbReference type="GO" id="GO:0032483">
    <property type="term" value="P:regulation of Rab protein signal transduction"/>
    <property type="evidence" value="ECO:0007669"/>
    <property type="project" value="TreeGrafter"/>
</dbReference>
<evidence type="ECO:0000313" key="4">
    <source>
        <dbReference type="Proteomes" id="UP000193380"/>
    </source>
</evidence>
<dbReference type="PaxDb" id="8022-A0A060XGK9"/>
<protein>
    <recommendedName>
        <fullName evidence="2">UDENN domain-containing protein</fullName>
    </recommendedName>
</protein>
<dbReference type="InterPro" id="IPR005113">
    <property type="entry name" value="uDENN_dom"/>
</dbReference>
<evidence type="ECO:0000313" key="3">
    <source>
        <dbReference type="EMBL" id="CDQ78591.1"/>
    </source>
</evidence>
<evidence type="ECO:0000256" key="1">
    <source>
        <dbReference type="ARBA" id="ARBA00022658"/>
    </source>
</evidence>
<dbReference type="InterPro" id="IPR001194">
    <property type="entry name" value="cDENN_dom"/>
</dbReference>
<dbReference type="InterPro" id="IPR051696">
    <property type="entry name" value="DENN_Domain_GEFs"/>
</dbReference>
<dbReference type="FunFam" id="3.30.450.200:FF:000004">
    <property type="entry name" value="SET binding factor 2"/>
    <property type="match status" value="1"/>
</dbReference>
<dbReference type="InterPro" id="IPR037516">
    <property type="entry name" value="Tripartite_DENN"/>
</dbReference>
<keyword evidence="1" id="KW-0344">Guanine-nucleotide releasing factor</keyword>
<dbReference type="Pfam" id="PF03456">
    <property type="entry name" value="uDENN"/>
    <property type="match status" value="1"/>
</dbReference>
<accession>A0A060XGK9</accession>
<dbReference type="Pfam" id="PF02141">
    <property type="entry name" value="DENN"/>
    <property type="match status" value="1"/>
</dbReference>
<dbReference type="GO" id="GO:0005085">
    <property type="term" value="F:guanyl-nucleotide exchange factor activity"/>
    <property type="evidence" value="ECO:0007669"/>
    <property type="project" value="UniProtKB-KW"/>
</dbReference>
<dbReference type="AlphaFoldDB" id="A0A060XGK9"/>
<proteinExistence type="predicted"/>
<dbReference type="PANTHER" id="PTHR12296:SF16">
    <property type="entry name" value="C-MYC PROMOTER-BINDING PROTEIN"/>
    <property type="match status" value="1"/>
</dbReference>